<protein>
    <submittedName>
        <fullName evidence="2">Uncharacterized protein</fullName>
    </submittedName>
</protein>
<organism evidence="2 3">
    <name type="scientific">Salinibacter ruber</name>
    <dbReference type="NCBI Taxonomy" id="146919"/>
    <lineage>
        <taxon>Bacteria</taxon>
        <taxon>Pseudomonadati</taxon>
        <taxon>Rhodothermota</taxon>
        <taxon>Rhodothermia</taxon>
        <taxon>Rhodothermales</taxon>
        <taxon>Salinibacteraceae</taxon>
        <taxon>Salinibacter</taxon>
    </lineage>
</organism>
<evidence type="ECO:0000313" key="2">
    <source>
        <dbReference type="EMBL" id="MCS3711154.1"/>
    </source>
</evidence>
<accession>A0A9X2V1H9</accession>
<evidence type="ECO:0000313" key="3">
    <source>
        <dbReference type="Proteomes" id="UP001155057"/>
    </source>
</evidence>
<sequence>MWDTIPLIGIVTVGLGVSRRTTSGGNGLVPAAAAGVVVARVVAEPEMMDAAQRASQEGQAAGQAWPEQ</sequence>
<name>A0A9X2V1H9_9BACT</name>
<feature type="region of interest" description="Disordered" evidence="1">
    <location>
        <begin position="49"/>
        <end position="68"/>
    </location>
</feature>
<dbReference type="AlphaFoldDB" id="A0A9X2V1H9"/>
<dbReference type="EMBL" id="JANUAE010000011">
    <property type="protein sequence ID" value="MCS3711154.1"/>
    <property type="molecule type" value="Genomic_DNA"/>
</dbReference>
<reference evidence="2" key="1">
    <citation type="submission" date="2022-08" db="EMBL/GenBank/DDBJ databases">
        <title>Genomic Encyclopedia of Type Strains, Phase V (KMG-V): Genome sequencing to study the core and pangenomes of soil and plant-associated prokaryotes.</title>
        <authorList>
            <person name="Whitman W."/>
        </authorList>
    </citation>
    <scope>NUCLEOTIDE SEQUENCE</scope>
    <source>
        <strain evidence="2">SP3049</strain>
    </source>
</reference>
<evidence type="ECO:0000256" key="1">
    <source>
        <dbReference type="SAM" id="MobiDB-lite"/>
    </source>
</evidence>
<proteinExistence type="predicted"/>
<dbReference type="Proteomes" id="UP001155057">
    <property type="component" value="Unassembled WGS sequence"/>
</dbReference>
<dbReference type="RefSeq" id="WP_162892295.1">
    <property type="nucleotide sequence ID" value="NZ_CP030361.1"/>
</dbReference>
<comment type="caution">
    <text evidence="2">The sequence shown here is derived from an EMBL/GenBank/DDBJ whole genome shotgun (WGS) entry which is preliminary data.</text>
</comment>
<gene>
    <name evidence="2" type="ORF">GGP61_002785</name>
</gene>
<dbReference type="GeneID" id="83728869"/>